<dbReference type="Pfam" id="PF17919">
    <property type="entry name" value="RT_RNaseH_2"/>
    <property type="match status" value="1"/>
</dbReference>
<dbReference type="AlphaFoldDB" id="A0AAD7LRM0"/>
<evidence type="ECO:0000313" key="2">
    <source>
        <dbReference type="EMBL" id="KAJ7961735.1"/>
    </source>
</evidence>
<reference evidence="2" key="1">
    <citation type="journal article" date="2023" name="Science">
        <title>Elucidation of the pathway for biosynthesis of saponin adjuvants from the soapbark tree.</title>
        <authorList>
            <person name="Reed J."/>
            <person name="Orme A."/>
            <person name="El-Demerdash A."/>
            <person name="Owen C."/>
            <person name="Martin L.B.B."/>
            <person name="Misra R.C."/>
            <person name="Kikuchi S."/>
            <person name="Rejzek M."/>
            <person name="Martin A.C."/>
            <person name="Harkess A."/>
            <person name="Leebens-Mack J."/>
            <person name="Louveau T."/>
            <person name="Stephenson M.J."/>
            <person name="Osbourn A."/>
        </authorList>
    </citation>
    <scope>NUCLEOTIDE SEQUENCE</scope>
    <source>
        <strain evidence="2">S10</strain>
    </source>
</reference>
<keyword evidence="2" id="KW-0695">RNA-directed DNA polymerase</keyword>
<protein>
    <submittedName>
        <fullName evidence="2">RNA-directed DNA polymerase like</fullName>
    </submittedName>
</protein>
<dbReference type="KEGG" id="qsa:O6P43_017044"/>
<accession>A0AAD7LRM0</accession>
<dbReference type="InterPro" id="IPR043128">
    <property type="entry name" value="Rev_trsase/Diguanyl_cyclase"/>
</dbReference>
<keyword evidence="3" id="KW-1185">Reference proteome</keyword>
<dbReference type="InterPro" id="IPR041577">
    <property type="entry name" value="RT_RNaseH_2"/>
</dbReference>
<dbReference type="GO" id="GO:0003964">
    <property type="term" value="F:RNA-directed DNA polymerase activity"/>
    <property type="evidence" value="ECO:0007669"/>
    <property type="project" value="UniProtKB-KW"/>
</dbReference>
<dbReference type="EMBL" id="JARAOO010000007">
    <property type="protein sequence ID" value="KAJ7961735.1"/>
    <property type="molecule type" value="Genomic_DNA"/>
</dbReference>
<dbReference type="Gene3D" id="3.30.70.270">
    <property type="match status" value="1"/>
</dbReference>
<feature type="domain" description="Reverse transcriptase/retrotransposon-derived protein RNase H-like" evidence="1">
    <location>
        <begin position="63"/>
        <end position="116"/>
    </location>
</feature>
<dbReference type="InterPro" id="IPR043502">
    <property type="entry name" value="DNA/RNA_pol_sf"/>
</dbReference>
<evidence type="ECO:0000313" key="3">
    <source>
        <dbReference type="Proteomes" id="UP001163823"/>
    </source>
</evidence>
<evidence type="ECO:0000259" key="1">
    <source>
        <dbReference type="Pfam" id="PF17919"/>
    </source>
</evidence>
<keyword evidence="2" id="KW-0548">Nucleotidyltransferase</keyword>
<comment type="caution">
    <text evidence="2">The sequence shown here is derived from an EMBL/GenBank/DDBJ whole genome shotgun (WGS) entry which is preliminary data.</text>
</comment>
<organism evidence="2 3">
    <name type="scientific">Quillaja saponaria</name>
    <name type="common">Soap bark tree</name>
    <dbReference type="NCBI Taxonomy" id="32244"/>
    <lineage>
        <taxon>Eukaryota</taxon>
        <taxon>Viridiplantae</taxon>
        <taxon>Streptophyta</taxon>
        <taxon>Embryophyta</taxon>
        <taxon>Tracheophyta</taxon>
        <taxon>Spermatophyta</taxon>
        <taxon>Magnoliopsida</taxon>
        <taxon>eudicotyledons</taxon>
        <taxon>Gunneridae</taxon>
        <taxon>Pentapetalae</taxon>
        <taxon>rosids</taxon>
        <taxon>fabids</taxon>
        <taxon>Fabales</taxon>
        <taxon>Quillajaceae</taxon>
        <taxon>Quillaja</taxon>
    </lineage>
</organism>
<name>A0AAD7LRM0_QUISA</name>
<keyword evidence="2" id="KW-0808">Transferase</keyword>
<proteinExistence type="predicted"/>
<dbReference type="Proteomes" id="UP001163823">
    <property type="component" value="Chromosome 7"/>
</dbReference>
<dbReference type="SUPFAM" id="SSF56672">
    <property type="entry name" value="DNA/RNA polymerases"/>
    <property type="match status" value="1"/>
</dbReference>
<sequence>MITTREIEANPSNITAILIMQSSRSTKEVQRLTGRITALARFMSKSADRCFLFFQTLKKAFLWTDKCEVAFQQLKEYLAAIPVLSKPVEGELLILYLGASVVAISLVLLRENVVNSSLYITLVESSKGRKSGIPISKK</sequence>
<gene>
    <name evidence="2" type="ORF">O6P43_017044</name>
</gene>